<evidence type="ECO:0000256" key="2">
    <source>
        <dbReference type="ARBA" id="ARBA00022801"/>
    </source>
</evidence>
<dbReference type="Gene3D" id="3.40.50.300">
    <property type="entry name" value="P-loop containing nucleotide triphosphate hydrolases"/>
    <property type="match status" value="2"/>
</dbReference>
<sequence length="1805" mass="201926">MADDTLTLTSWFESISKLRVDIIGDFAGKELFAIHGDSLLLHCLTQARVDFTDGFQLLHAIHAVEKFLANLTKRGLNFHIVWFRDFENLCVPALTASESEPTPVETNSYRLMRVIFIKHLQHHALRSQEIQFEFADYRSEEFEQYRTRNTLRFFLCLDGNAFNGSWTPVAIQYLNFIHHVASAGYSIALINHVQFNNLKVMASVFSPSSAGKGLYVDQGQQRQPRKTFLPLSELERRAGLESDGWSPWDQGKPLSASHVISLTALSNTLLEMSDDRSKACAAAYLLHLCALRRWPLSQRSCPTTPLSTDERESFDSFFAAFAEICINVVENLPVQETWDAYDLLDGRILRRFFKDLKSLAPSAAVADEAVKLAKRIHQLTKVELVKFLPQSFDGKTSKTPEKDVNEPESASGVLPFHHPILERYLESVRIVTDEAEEPAQSSKVFQELTHWHNAKRPIDPKHIRQPLSLKLQKRNQRLMADTIAYSASLTSASGKIINPETIVTAIGGNNPLVESDSKTRPGKKVQQKPASSKGKNTKQVKSGRDKALEEAQRVRKEKLGDKAGAVMTYWDERCREFQNEQSLTRRLAKALKYLNGLSGQEMDSVGAEASLYICEVLASMIAQGKKTGARESEPGLLAMIWSKLLDTSHMQLSSASLARLSKFSEALQVRFPVELTADASLNARRLPFPAVTAAQLKLPASPVEFQLTYCGPYLDRSFDSAPDPRVPQFLPDAWQRRVLDAIDAEKSLLVVAPTSAGKTFISFYAMKKVLRSSDDGVLVYVAPTKALVNQIAAEIQARFSKTYGHDGRSVWAIHTRDYRINNPTGCQVLVTVPHILQIMLLAPHNAEKANSWSRRVRRIIFDEVHCIGQADDGVVWEQLLLLAPCPIIALSATVGNPEEFKDWLAESEKSKGVDLEMIVHTSRYSELRKFMFNPPAGQWTFRGLTPASEPQIPGLDEGQAENSAFSFIHPVVGLANRNRGTIDDITLESRDCLTLWRCMSKHQTKEYPLHDSLSPERRFPAIAKKPDVVGWGKDLKDVLATWMPDPHSPFSAVRRELGPAFFSTHSDTASPADTAGSAKSFGIKFDVRKEDVTTTALPLLNELHGRGALPAILFHFDQDYCEVVLIKILKDLTEAETSWKESSPEWKKKVAEYEKWKARASKGKKREVQPTQGRSRDEPGLTKMDLMQEASSSEPDKWENFDPEAPLDMFSFADRTKLLESELAIWTRKLEWAEIDPRIISALRRGVAVHHSGMNRKYRQTVEILFRKGFLTAVVATGTLALGINMPCKTVVFFGDSAFLTALNYLQAAGRAGRRGFDYLGNVVFAGMTAERAFEIMSSRLPDLRGHFPLSTTMILRILGLLHHTSNSEFAVKAVNTLFTQTRICLGGPENQAAMLHHLRFSIEYLRRQQLLSRECVPINFSGLVGHLYFTENAVFALHALIKEGYFHRLCANIHKDSQSILCEMVLVLAHLFVRVPVYDKKRAAEIAHKSPSMILLPPLPQQAKRVLSEHNRETLGIFRNYVSTFVEQHLAGTEDTRLPFTGHDVVPQQKEEGWHPMVAGLQPTKLRSPFDALSGLTDDFKLISELCNTVRTGVFLEESAVPYVGIYPEDTAGVPWNAYIFDFFKHGDLTTLVRDNGIRRGDVWFLLKDFSLVLAMIVTSLENLLSSSSPLDDDDNAMLDVQDAGDMLQEARDEKQAGEPMTATATATATTTAPEAAAPVAIRKATKKKVVLDSWDDEGGDDDDDDEIAEEEPQPSVAKALSATSRAASEAGWRAEEDEGLTSVLAAFKMLQADFDEKFKKIWA</sequence>
<feature type="domain" description="Helicase ATP-binding" evidence="6">
    <location>
        <begin position="739"/>
        <end position="912"/>
    </location>
</feature>
<feature type="region of interest" description="Disordered" evidence="5">
    <location>
        <begin position="1734"/>
        <end position="1779"/>
    </location>
</feature>
<dbReference type="EMBL" id="JAACLJ010000008">
    <property type="protein sequence ID" value="KAF4582000.1"/>
    <property type="molecule type" value="Genomic_DNA"/>
</dbReference>
<dbReference type="GO" id="GO:0003676">
    <property type="term" value="F:nucleic acid binding"/>
    <property type="evidence" value="ECO:0007669"/>
    <property type="project" value="InterPro"/>
</dbReference>
<keyword evidence="4" id="KW-0067">ATP-binding</keyword>
<dbReference type="Proteomes" id="UP000562929">
    <property type="component" value="Unassembled WGS sequence"/>
</dbReference>
<dbReference type="Pfam" id="PF23002">
    <property type="entry name" value="PIN-like_DDX60"/>
    <property type="match status" value="1"/>
</dbReference>
<feature type="compositionally biased region" description="Low complexity" evidence="5">
    <location>
        <begin position="1703"/>
        <end position="1717"/>
    </location>
</feature>
<evidence type="ECO:0000256" key="1">
    <source>
        <dbReference type="ARBA" id="ARBA00022741"/>
    </source>
</evidence>
<dbReference type="PROSITE" id="PS51194">
    <property type="entry name" value="HELICASE_CTER"/>
    <property type="match status" value="1"/>
</dbReference>
<name>A0A8H4VAZ7_9HYPO</name>
<feature type="region of interest" description="Disordered" evidence="5">
    <location>
        <begin position="508"/>
        <end position="546"/>
    </location>
</feature>
<dbReference type="CDD" id="cd18025">
    <property type="entry name" value="DEXHc_DDX60"/>
    <property type="match status" value="1"/>
</dbReference>
<dbReference type="InterPro" id="IPR059032">
    <property type="entry name" value="WHD_DDX60"/>
</dbReference>
<protein>
    <submittedName>
        <fullName evidence="8">DEAD-like helicase</fullName>
    </submittedName>
</protein>
<feature type="domain" description="Helicase C-terminal" evidence="7">
    <location>
        <begin position="1185"/>
        <end position="1356"/>
    </location>
</feature>
<dbReference type="SMART" id="SM00487">
    <property type="entry name" value="DEXDc"/>
    <property type="match status" value="1"/>
</dbReference>
<proteinExistence type="predicted"/>
<dbReference type="InterPro" id="IPR014001">
    <property type="entry name" value="Helicase_ATP-bd"/>
</dbReference>
<evidence type="ECO:0000256" key="4">
    <source>
        <dbReference type="ARBA" id="ARBA00022840"/>
    </source>
</evidence>
<organism evidence="8 9">
    <name type="scientific">Ophiocordyceps camponoti-floridani</name>
    <dbReference type="NCBI Taxonomy" id="2030778"/>
    <lineage>
        <taxon>Eukaryota</taxon>
        <taxon>Fungi</taxon>
        <taxon>Dikarya</taxon>
        <taxon>Ascomycota</taxon>
        <taxon>Pezizomycotina</taxon>
        <taxon>Sordariomycetes</taxon>
        <taxon>Hypocreomycetidae</taxon>
        <taxon>Hypocreales</taxon>
        <taxon>Ophiocordycipitaceae</taxon>
        <taxon>Ophiocordyceps</taxon>
    </lineage>
</organism>
<accession>A0A8H4VAZ7</accession>
<keyword evidence="1" id="KW-0547">Nucleotide-binding</keyword>
<feature type="region of interest" description="Disordered" evidence="5">
    <location>
        <begin position="1161"/>
        <end position="1198"/>
    </location>
</feature>
<dbReference type="GO" id="GO:0005524">
    <property type="term" value="F:ATP binding"/>
    <property type="evidence" value="ECO:0007669"/>
    <property type="project" value="UniProtKB-KW"/>
</dbReference>
<reference evidence="8 9" key="1">
    <citation type="journal article" date="2020" name="G3 (Bethesda)">
        <title>Genetic Underpinnings of Host Manipulation by Ophiocordyceps as Revealed by Comparative Transcriptomics.</title>
        <authorList>
            <person name="Will I."/>
            <person name="Das B."/>
            <person name="Trinh T."/>
            <person name="Brachmann A."/>
            <person name="Ohm R.A."/>
            <person name="de Bekker C."/>
        </authorList>
    </citation>
    <scope>NUCLEOTIDE SEQUENCE [LARGE SCALE GENOMIC DNA]</scope>
    <source>
        <strain evidence="8 9">EC05</strain>
    </source>
</reference>
<dbReference type="InterPro" id="IPR052431">
    <property type="entry name" value="SKI2_subfamily_helicases"/>
</dbReference>
<feature type="compositionally biased region" description="Acidic residues" evidence="5">
    <location>
        <begin position="1735"/>
        <end position="1754"/>
    </location>
</feature>
<evidence type="ECO:0000313" key="9">
    <source>
        <dbReference type="Proteomes" id="UP000562929"/>
    </source>
</evidence>
<dbReference type="Pfam" id="PF00270">
    <property type="entry name" value="DEAD"/>
    <property type="match status" value="1"/>
</dbReference>
<dbReference type="GO" id="GO:0016787">
    <property type="term" value="F:hydrolase activity"/>
    <property type="evidence" value="ECO:0007669"/>
    <property type="project" value="UniProtKB-KW"/>
</dbReference>
<evidence type="ECO:0000256" key="5">
    <source>
        <dbReference type="SAM" id="MobiDB-lite"/>
    </source>
</evidence>
<dbReference type="InterPro" id="IPR027417">
    <property type="entry name" value="P-loop_NTPase"/>
</dbReference>
<dbReference type="PANTHER" id="PTHR44533">
    <property type="entry name" value="DEAD/H RNA HELICASE, PUTATIVE-RELATED"/>
    <property type="match status" value="1"/>
</dbReference>
<dbReference type="InterPro" id="IPR055124">
    <property type="entry name" value="PIN-like_DDX60"/>
</dbReference>
<dbReference type="PANTHER" id="PTHR44533:SF4">
    <property type="entry name" value="DEAD_H RNA HELICASE, PUTATIVE-RELATED"/>
    <property type="match status" value="1"/>
</dbReference>
<dbReference type="GO" id="GO:0005737">
    <property type="term" value="C:cytoplasm"/>
    <property type="evidence" value="ECO:0007669"/>
    <property type="project" value="TreeGrafter"/>
</dbReference>
<dbReference type="SMART" id="SM00490">
    <property type="entry name" value="HELICc"/>
    <property type="match status" value="1"/>
</dbReference>
<keyword evidence="2" id="KW-0378">Hydrolase</keyword>
<keyword evidence="3 8" id="KW-0347">Helicase</keyword>
<feature type="region of interest" description="Disordered" evidence="5">
    <location>
        <begin position="1691"/>
        <end position="1717"/>
    </location>
</feature>
<evidence type="ECO:0000256" key="3">
    <source>
        <dbReference type="ARBA" id="ARBA00022806"/>
    </source>
</evidence>
<dbReference type="GO" id="GO:0004386">
    <property type="term" value="F:helicase activity"/>
    <property type="evidence" value="ECO:0007669"/>
    <property type="project" value="UniProtKB-KW"/>
</dbReference>
<feature type="compositionally biased region" description="Polar residues" evidence="5">
    <location>
        <begin position="528"/>
        <end position="540"/>
    </location>
</feature>
<dbReference type="SUPFAM" id="SSF52540">
    <property type="entry name" value="P-loop containing nucleoside triphosphate hydrolases"/>
    <property type="match status" value="1"/>
</dbReference>
<keyword evidence="9" id="KW-1185">Reference proteome</keyword>
<dbReference type="InterPro" id="IPR011545">
    <property type="entry name" value="DEAD/DEAH_box_helicase_dom"/>
</dbReference>
<evidence type="ECO:0000259" key="6">
    <source>
        <dbReference type="PROSITE" id="PS51192"/>
    </source>
</evidence>
<dbReference type="Pfam" id="PF00271">
    <property type="entry name" value="Helicase_C"/>
    <property type="match status" value="1"/>
</dbReference>
<dbReference type="Pfam" id="PF26076">
    <property type="entry name" value="WHD_DDX60"/>
    <property type="match status" value="1"/>
</dbReference>
<dbReference type="InterPro" id="IPR001650">
    <property type="entry name" value="Helicase_C-like"/>
</dbReference>
<comment type="caution">
    <text evidence="8">The sequence shown here is derived from an EMBL/GenBank/DDBJ whole genome shotgun (WGS) entry which is preliminary data.</text>
</comment>
<dbReference type="OrthoDB" id="2320933at2759"/>
<evidence type="ECO:0000313" key="8">
    <source>
        <dbReference type="EMBL" id="KAF4582000.1"/>
    </source>
</evidence>
<dbReference type="PROSITE" id="PS51192">
    <property type="entry name" value="HELICASE_ATP_BIND_1"/>
    <property type="match status" value="1"/>
</dbReference>
<evidence type="ECO:0000259" key="7">
    <source>
        <dbReference type="PROSITE" id="PS51194"/>
    </source>
</evidence>
<gene>
    <name evidence="8" type="ORF">GQ602_006624</name>
</gene>
<dbReference type="FunFam" id="3.40.50.300:FF:001039">
    <property type="entry name" value="ATP-dependent RNA helicase DDX60"/>
    <property type="match status" value="1"/>
</dbReference>